<dbReference type="eggNOG" id="ENOG5030XW9">
    <property type="taxonomic scope" value="Bacteria"/>
</dbReference>
<protein>
    <submittedName>
        <fullName evidence="1">Uncharacterized protein</fullName>
    </submittedName>
</protein>
<dbReference type="KEGG" id="lch:Lcho_1802"/>
<evidence type="ECO:0000313" key="1">
    <source>
        <dbReference type="EMBL" id="ACB34069.1"/>
    </source>
</evidence>
<dbReference type="HOGENOM" id="CLU_1432070_0_0_4"/>
<proteinExistence type="predicted"/>
<name>B1XZ50_LEPCP</name>
<evidence type="ECO:0000313" key="2">
    <source>
        <dbReference type="Proteomes" id="UP000001693"/>
    </source>
</evidence>
<keyword evidence="2" id="KW-1185">Reference proteome</keyword>
<gene>
    <name evidence="1" type="ordered locus">Lcho_1802</name>
</gene>
<accession>B1XZ50</accession>
<dbReference type="AlphaFoldDB" id="B1XZ50"/>
<dbReference type="STRING" id="395495.Lcho_1802"/>
<dbReference type="Proteomes" id="UP000001693">
    <property type="component" value="Chromosome"/>
</dbReference>
<sequence length="211" mass="23351">MTFDAPSVCSSAEVSARHRAATPGTGLRLVTRWLGALSLTLPLLASAWELQGVKSLTVRPRDQAPIRIGSVTFEPRGDGRVAFRIELDHAQFTDHFLSMKEFKCLDGRVEIACHVPYPYAQPGTVAADDLAWLEHSLLFLYKLPTDFGAKLWNGLYFRFERSAQGLVGRPQAVDLNLISAPPAQLNIPPYRPALRDDIAPGARWIESVTIE</sequence>
<organism evidence="1 2">
    <name type="scientific">Leptothrix cholodnii (strain ATCC 51168 / LMG 8142 / SP-6)</name>
    <name type="common">Leptothrix discophora (strain SP-6)</name>
    <dbReference type="NCBI Taxonomy" id="395495"/>
    <lineage>
        <taxon>Bacteria</taxon>
        <taxon>Pseudomonadati</taxon>
        <taxon>Pseudomonadota</taxon>
        <taxon>Betaproteobacteria</taxon>
        <taxon>Burkholderiales</taxon>
        <taxon>Sphaerotilaceae</taxon>
        <taxon>Leptothrix</taxon>
    </lineage>
</organism>
<dbReference type="EMBL" id="CP001013">
    <property type="protein sequence ID" value="ACB34069.1"/>
    <property type="molecule type" value="Genomic_DNA"/>
</dbReference>
<reference evidence="1 2" key="1">
    <citation type="submission" date="2008-03" db="EMBL/GenBank/DDBJ databases">
        <title>Complete sequence of Leptothrix cholodnii SP-6.</title>
        <authorList>
            <consortium name="US DOE Joint Genome Institute"/>
            <person name="Copeland A."/>
            <person name="Lucas S."/>
            <person name="Lapidus A."/>
            <person name="Glavina del Rio T."/>
            <person name="Dalin E."/>
            <person name="Tice H."/>
            <person name="Bruce D."/>
            <person name="Goodwin L."/>
            <person name="Pitluck S."/>
            <person name="Chertkov O."/>
            <person name="Brettin T."/>
            <person name="Detter J.C."/>
            <person name="Han C."/>
            <person name="Kuske C.R."/>
            <person name="Schmutz J."/>
            <person name="Larimer F."/>
            <person name="Land M."/>
            <person name="Hauser L."/>
            <person name="Kyrpides N."/>
            <person name="Lykidis A."/>
            <person name="Emerson D."/>
            <person name="Richardson P."/>
        </authorList>
    </citation>
    <scope>NUCLEOTIDE SEQUENCE [LARGE SCALE GENOMIC DNA]</scope>
    <source>
        <strain evidence="2">ATCC 51168 / LMG 8142 / SP-6</strain>
    </source>
</reference>